<dbReference type="AlphaFoldDB" id="A0A915C0S0"/>
<dbReference type="WBParaSite" id="PgR077_g004_t01">
    <property type="protein sequence ID" value="PgR077_g004_t01"/>
    <property type="gene ID" value="PgR077_g004"/>
</dbReference>
<evidence type="ECO:0000256" key="3">
    <source>
        <dbReference type="SAM" id="MobiDB-lite"/>
    </source>
</evidence>
<accession>A0A915C0S0</accession>
<reference evidence="6" key="1">
    <citation type="submission" date="2022-11" db="UniProtKB">
        <authorList>
            <consortium name="WormBaseParasite"/>
        </authorList>
    </citation>
    <scope>IDENTIFICATION</scope>
</reference>
<dbReference type="InterPro" id="IPR003034">
    <property type="entry name" value="SAP_dom"/>
</dbReference>
<dbReference type="SMART" id="SM00513">
    <property type="entry name" value="SAP"/>
    <property type="match status" value="1"/>
</dbReference>
<feature type="region of interest" description="Disordered" evidence="3">
    <location>
        <begin position="80"/>
        <end position="126"/>
    </location>
</feature>
<comment type="similarity">
    <text evidence="2">Belongs to the SAP domain-containing ribonucleoprotein family.</text>
</comment>
<dbReference type="PANTHER" id="PTHR46551">
    <property type="entry name" value="SAP DOMAIN-CONTAINING RIBONUCLEOPROTEIN"/>
    <property type="match status" value="1"/>
</dbReference>
<keyword evidence="5" id="KW-1185">Reference proteome</keyword>
<feature type="compositionally biased region" description="Basic and acidic residues" evidence="3">
    <location>
        <begin position="80"/>
        <end position="91"/>
    </location>
</feature>
<dbReference type="SUPFAM" id="SSF68906">
    <property type="entry name" value="SAP domain"/>
    <property type="match status" value="1"/>
</dbReference>
<evidence type="ECO:0000256" key="2">
    <source>
        <dbReference type="ARBA" id="ARBA00046328"/>
    </source>
</evidence>
<dbReference type="InterPro" id="IPR052240">
    <property type="entry name" value="SAP_domain_ribonucleoprotein"/>
</dbReference>
<dbReference type="Proteomes" id="UP000887569">
    <property type="component" value="Unplaced"/>
</dbReference>
<dbReference type="GO" id="GO:0005634">
    <property type="term" value="C:nucleus"/>
    <property type="evidence" value="ECO:0007669"/>
    <property type="project" value="TreeGrafter"/>
</dbReference>
<dbReference type="GO" id="GO:0016973">
    <property type="term" value="P:poly(A)+ mRNA export from nucleus"/>
    <property type="evidence" value="ECO:0007669"/>
    <property type="project" value="TreeGrafter"/>
</dbReference>
<evidence type="ECO:0000313" key="6">
    <source>
        <dbReference type="WBParaSite" id="PgR077_g004_t01"/>
    </source>
</evidence>
<dbReference type="PROSITE" id="PS50800">
    <property type="entry name" value="SAP"/>
    <property type="match status" value="1"/>
</dbReference>
<feature type="region of interest" description="Disordered" evidence="3">
    <location>
        <begin position="180"/>
        <end position="209"/>
    </location>
</feature>
<protein>
    <submittedName>
        <fullName evidence="6">SAP domain-containing protein</fullName>
    </submittedName>
</protein>
<keyword evidence="1" id="KW-0597">Phosphoprotein</keyword>
<evidence type="ECO:0000259" key="4">
    <source>
        <dbReference type="PROSITE" id="PS50800"/>
    </source>
</evidence>
<organism evidence="5 6">
    <name type="scientific">Parascaris univalens</name>
    <name type="common">Nematode worm</name>
    <dbReference type="NCBI Taxonomy" id="6257"/>
    <lineage>
        <taxon>Eukaryota</taxon>
        <taxon>Metazoa</taxon>
        <taxon>Ecdysozoa</taxon>
        <taxon>Nematoda</taxon>
        <taxon>Chromadorea</taxon>
        <taxon>Rhabditida</taxon>
        <taxon>Spirurina</taxon>
        <taxon>Ascaridomorpha</taxon>
        <taxon>Ascaridoidea</taxon>
        <taxon>Ascarididae</taxon>
        <taxon>Parascaris</taxon>
    </lineage>
</organism>
<dbReference type="InterPro" id="IPR036361">
    <property type="entry name" value="SAP_dom_sf"/>
</dbReference>
<dbReference type="Pfam" id="PF18592">
    <property type="entry name" value="Tho1_MOS11_C"/>
    <property type="match status" value="1"/>
</dbReference>
<evidence type="ECO:0000256" key="1">
    <source>
        <dbReference type="ARBA" id="ARBA00022553"/>
    </source>
</evidence>
<proteinExistence type="inferred from homology"/>
<dbReference type="Pfam" id="PF02037">
    <property type="entry name" value="SAP"/>
    <property type="match status" value="1"/>
</dbReference>
<dbReference type="InterPro" id="IPR040746">
    <property type="entry name" value="THO1_MOS11_C"/>
</dbReference>
<dbReference type="Gene3D" id="1.10.720.30">
    <property type="entry name" value="SAP domain"/>
    <property type="match status" value="1"/>
</dbReference>
<name>A0A915C0S0_PARUN</name>
<sequence>FDECKINHRHISVGRETNVSTVDQRFNEMSVELSPIADLTKKTVVQLREQLRARGLSASGTKSELIERLKESLTNEEKILEGDDSVSKENTETSVAADSSVKNESLSSERSLKKSALEGGVSKEGQKAVVKEKSTVEKEIENKDAEDTLDAKVKRAVRFGLPLSDEELKRKRAERFGLNAGVNEGGASSEDEKKRRRLERFGPVDGATKNSASVLDTEEVLRKRAERFGLPLKGKDTSIKQSSIGGVEKASLEALEKRAKRFGVCSEQAEAEIKKLRRAERFGVNKS</sequence>
<feature type="domain" description="SAP" evidence="4">
    <location>
        <begin position="39"/>
        <end position="73"/>
    </location>
</feature>
<evidence type="ECO:0000313" key="5">
    <source>
        <dbReference type="Proteomes" id="UP000887569"/>
    </source>
</evidence>
<dbReference type="PANTHER" id="PTHR46551:SF1">
    <property type="entry name" value="SAP DOMAIN-CONTAINING RIBONUCLEOPROTEIN"/>
    <property type="match status" value="1"/>
</dbReference>